<proteinExistence type="predicted"/>
<organism evidence="2 3">
    <name type="scientific">Rickenella mellea</name>
    <dbReference type="NCBI Taxonomy" id="50990"/>
    <lineage>
        <taxon>Eukaryota</taxon>
        <taxon>Fungi</taxon>
        <taxon>Dikarya</taxon>
        <taxon>Basidiomycota</taxon>
        <taxon>Agaricomycotina</taxon>
        <taxon>Agaricomycetes</taxon>
        <taxon>Hymenochaetales</taxon>
        <taxon>Rickenellaceae</taxon>
        <taxon>Rickenella</taxon>
    </lineage>
</organism>
<feature type="compositionally biased region" description="Basic and acidic residues" evidence="1">
    <location>
        <begin position="32"/>
        <end position="44"/>
    </location>
</feature>
<feature type="region of interest" description="Disordered" evidence="1">
    <location>
        <begin position="32"/>
        <end position="58"/>
    </location>
</feature>
<name>A0A4Y7PR79_9AGAM</name>
<dbReference type="VEuPathDB" id="FungiDB:BD410DRAFT_535750"/>
<reference evidence="2 3" key="1">
    <citation type="submission" date="2018-06" db="EMBL/GenBank/DDBJ databases">
        <title>A transcriptomic atlas of mushroom development highlights an independent origin of complex multicellularity.</title>
        <authorList>
            <consortium name="DOE Joint Genome Institute"/>
            <person name="Krizsan K."/>
            <person name="Almasi E."/>
            <person name="Merenyi Z."/>
            <person name="Sahu N."/>
            <person name="Viragh M."/>
            <person name="Koszo T."/>
            <person name="Mondo S."/>
            <person name="Kiss B."/>
            <person name="Balint B."/>
            <person name="Kues U."/>
            <person name="Barry K."/>
            <person name="Hegedus J.C."/>
            <person name="Henrissat B."/>
            <person name="Johnson J."/>
            <person name="Lipzen A."/>
            <person name="Ohm R."/>
            <person name="Nagy I."/>
            <person name="Pangilinan J."/>
            <person name="Yan J."/>
            <person name="Xiong Y."/>
            <person name="Grigoriev I.V."/>
            <person name="Hibbett D.S."/>
            <person name="Nagy L.G."/>
        </authorList>
    </citation>
    <scope>NUCLEOTIDE SEQUENCE [LARGE SCALE GENOMIC DNA]</scope>
    <source>
        <strain evidence="2 3">SZMC22713</strain>
    </source>
</reference>
<dbReference type="AlphaFoldDB" id="A0A4Y7PR79"/>
<dbReference type="EMBL" id="ML170215">
    <property type="protein sequence ID" value="TDL17884.1"/>
    <property type="molecule type" value="Genomic_DNA"/>
</dbReference>
<evidence type="ECO:0000313" key="3">
    <source>
        <dbReference type="Proteomes" id="UP000294933"/>
    </source>
</evidence>
<evidence type="ECO:0000313" key="2">
    <source>
        <dbReference type="EMBL" id="TDL17884.1"/>
    </source>
</evidence>
<dbReference type="Proteomes" id="UP000294933">
    <property type="component" value="Unassembled WGS sequence"/>
</dbReference>
<gene>
    <name evidence="2" type="ORF">BD410DRAFT_535750</name>
</gene>
<sequence>MTSAPLKRHVSDTENIRFAPALQHVERQREAAVEDGARREKEMETTQPQEKAKHSATWSRKVELYHCDDVR</sequence>
<protein>
    <submittedName>
        <fullName evidence="2">Uncharacterized protein</fullName>
    </submittedName>
</protein>
<keyword evidence="3" id="KW-1185">Reference proteome</keyword>
<evidence type="ECO:0000256" key="1">
    <source>
        <dbReference type="SAM" id="MobiDB-lite"/>
    </source>
</evidence>
<accession>A0A4Y7PR79</accession>